<dbReference type="Pfam" id="PF01546">
    <property type="entry name" value="Peptidase_M20"/>
    <property type="match status" value="1"/>
</dbReference>
<evidence type="ECO:0000313" key="4">
    <source>
        <dbReference type="EMBL" id="EAV41287.1"/>
    </source>
</evidence>
<dbReference type="GO" id="GO:0046872">
    <property type="term" value="F:metal ion binding"/>
    <property type="evidence" value="ECO:0007669"/>
    <property type="project" value="UniProtKB-KW"/>
</dbReference>
<evidence type="ECO:0000256" key="2">
    <source>
        <dbReference type="ARBA" id="ARBA00022723"/>
    </source>
</evidence>
<proteinExistence type="predicted"/>
<dbReference type="GeneID" id="68849227"/>
<dbReference type="GO" id="GO:0006508">
    <property type="term" value="P:proteolysis"/>
    <property type="evidence" value="ECO:0007669"/>
    <property type="project" value="UniProtKB-KW"/>
</dbReference>
<dbReference type="PANTHER" id="PTHR43270:SF12">
    <property type="entry name" value="SUCCINYL-DIAMINOPIMELATE DESUCCINYLASE"/>
    <property type="match status" value="1"/>
</dbReference>
<dbReference type="Gene3D" id="3.30.70.360">
    <property type="match status" value="1"/>
</dbReference>
<gene>
    <name evidence="4" type="ORF">SIAM614_29411</name>
</gene>
<dbReference type="Proteomes" id="UP000004848">
    <property type="component" value="Unassembled WGS sequence"/>
</dbReference>
<dbReference type="SUPFAM" id="SSF53187">
    <property type="entry name" value="Zn-dependent exopeptidases"/>
    <property type="match status" value="1"/>
</dbReference>
<keyword evidence="1" id="KW-0645">Protease</keyword>
<name>A0P1A2_ROSAI</name>
<dbReference type="RefSeq" id="WP_006938941.1">
    <property type="nucleotide sequence ID" value="NZ_AAUW01000022.1"/>
</dbReference>
<reference evidence="4 5" key="1">
    <citation type="submission" date="2006-05" db="EMBL/GenBank/DDBJ databases">
        <authorList>
            <person name="King G."/>
            <person name="Ferriera S."/>
            <person name="Johnson J."/>
            <person name="Kravitz S."/>
            <person name="Beeson K."/>
            <person name="Sutton G."/>
            <person name="Rogers Y.-H."/>
            <person name="Friedman R."/>
            <person name="Frazier M."/>
            <person name="Venter J.C."/>
        </authorList>
    </citation>
    <scope>NUCLEOTIDE SEQUENCE [LARGE SCALE GENOMIC DNA]</scope>
    <source>
        <strain evidence="5">ATCC 25650 / DSM 13394 / JCM 20685 / NBRC 16684 / NCIMB 2208 / IAM 12614 / B1</strain>
    </source>
</reference>
<dbReference type="InterPro" id="IPR051458">
    <property type="entry name" value="Cyt/Met_Dipeptidase"/>
</dbReference>
<dbReference type="Gene3D" id="3.40.630.10">
    <property type="entry name" value="Zn peptidases"/>
    <property type="match status" value="1"/>
</dbReference>
<organism evidence="4 5">
    <name type="scientific">Roseibium aggregatum (strain ATCC 25650 / DSM 13394 / JCM 20685 / NBRC 16684 / NCIMB 2208 / IAM 12614 / B1)</name>
    <name type="common">Stappia aggregata</name>
    <dbReference type="NCBI Taxonomy" id="384765"/>
    <lineage>
        <taxon>Bacteria</taxon>
        <taxon>Pseudomonadati</taxon>
        <taxon>Pseudomonadota</taxon>
        <taxon>Alphaproteobacteria</taxon>
        <taxon>Hyphomicrobiales</taxon>
        <taxon>Stappiaceae</taxon>
        <taxon>Roseibium</taxon>
    </lineage>
</organism>
<dbReference type="EMBL" id="AAUW01000022">
    <property type="protein sequence ID" value="EAV41287.1"/>
    <property type="molecule type" value="Genomic_DNA"/>
</dbReference>
<dbReference type="eggNOG" id="COG0624">
    <property type="taxonomic scope" value="Bacteria"/>
</dbReference>
<dbReference type="GO" id="GO:0008233">
    <property type="term" value="F:peptidase activity"/>
    <property type="evidence" value="ECO:0007669"/>
    <property type="project" value="UniProtKB-KW"/>
</dbReference>
<evidence type="ECO:0000313" key="5">
    <source>
        <dbReference type="Proteomes" id="UP000004848"/>
    </source>
</evidence>
<sequence length="467" mass="51096">MTSRSSALKNIEEYADLGGFVEELSRLVAYPTESQEPAARPELKRYLIEAAIPMLEGMGFNCRILENPDEAGCPFLYAERIEDPDFETVLTYGHGDVIRAQTDEWRQDLAPFKVVVEGDKAYGRGTADNKGQHLINFAALRAVIEARGSLGFNAKVILEMAEECGSPGLDALFSAHKDLLQSDVLIASDGPRLHPDRPTLFMGSRGAVNFDLRVEFRKGAHHSGNWGGLLKDPAIVLAHAISSIVDRRGQIKVPEWRPTSLSPAIRETLKDCPVGGFDGPCVDTDWGEESLTPSERVFGWNSFAVLAQKSGVPEAPVNAISGWANAHCQLRYVVGTDPEDILPALRRHLDREGYADVQVVPTERGRFHATRLDPDHPWVRRVAVSVGETTGKKPVLLPNLAGSLPNESFSETLGLPTVWLPHSYPGCSQHAPDEHLLLSSSREALRMMTGLFWDIGEGRGHAGSSGV</sequence>
<comment type="caution">
    <text evidence="4">The sequence shown here is derived from an EMBL/GenBank/DDBJ whole genome shotgun (WGS) entry which is preliminary data.</text>
</comment>
<protein>
    <submittedName>
        <fullName evidence="4">Uncharacterized protein</fullName>
    </submittedName>
</protein>
<keyword evidence="3" id="KW-0378">Hydrolase</keyword>
<dbReference type="OrthoDB" id="9761532at2"/>
<dbReference type="PANTHER" id="PTHR43270">
    <property type="entry name" value="BETA-ALA-HIS DIPEPTIDASE"/>
    <property type="match status" value="1"/>
</dbReference>
<evidence type="ECO:0000256" key="1">
    <source>
        <dbReference type="ARBA" id="ARBA00022670"/>
    </source>
</evidence>
<evidence type="ECO:0000256" key="3">
    <source>
        <dbReference type="ARBA" id="ARBA00022801"/>
    </source>
</evidence>
<keyword evidence="2" id="KW-0479">Metal-binding</keyword>
<dbReference type="AlphaFoldDB" id="A0P1A2"/>
<accession>A0P1A2</accession>
<dbReference type="NCBIfam" id="NF005478">
    <property type="entry name" value="PRK07079.1"/>
    <property type="match status" value="1"/>
</dbReference>
<dbReference type="InterPro" id="IPR002933">
    <property type="entry name" value="Peptidase_M20"/>
</dbReference>